<feature type="compositionally biased region" description="Basic and acidic residues" evidence="1">
    <location>
        <begin position="101"/>
        <end position="136"/>
    </location>
</feature>
<reference evidence="2 3" key="1">
    <citation type="submission" date="2022-10" db="EMBL/GenBank/DDBJ databases">
        <title>The complete genomes of actinobacterial strains from the NBC collection.</title>
        <authorList>
            <person name="Joergensen T.S."/>
            <person name="Alvarez Arevalo M."/>
            <person name="Sterndorff E.B."/>
            <person name="Faurdal D."/>
            <person name="Vuksanovic O."/>
            <person name="Mourched A.-S."/>
            <person name="Charusanti P."/>
            <person name="Shaw S."/>
            <person name="Blin K."/>
            <person name="Weber T."/>
        </authorList>
    </citation>
    <scope>NUCLEOTIDE SEQUENCE [LARGE SCALE GENOMIC DNA]</scope>
    <source>
        <strain evidence="2 3">NBC_00123</strain>
    </source>
</reference>
<gene>
    <name evidence="2" type="ORF">OG814_33185</name>
</gene>
<accession>A0ABZ1LJY2</accession>
<evidence type="ECO:0000313" key="2">
    <source>
        <dbReference type="EMBL" id="WTR73796.1"/>
    </source>
</evidence>
<name>A0ABZ1LJY2_9ACTN</name>
<protein>
    <submittedName>
        <fullName evidence="2">Uncharacterized protein</fullName>
    </submittedName>
</protein>
<proteinExistence type="predicted"/>
<evidence type="ECO:0000256" key="1">
    <source>
        <dbReference type="SAM" id="MobiDB-lite"/>
    </source>
</evidence>
<sequence>MPWFALDDGFDTHPKVRKAGNAAAGLFTRLGAHAAKHLTEGHVDGAIVRDYGTPAQIRKLLDVGMLHAAGHGCSHPKCQQPATGNYYLHDYLDYNKSRKQIEAAREAGRQRQQKGRDNARSNKNSRDSGAKRDSNSRENGASFESNSHENEGLFPEGTAGQEDVSRRDTLQGATGVPSPPIPSSTPYGSTSSPTPSSNHSSDVVPANSGRGEIQPLIDAMLARGMSVTWTFHGSEWVDLRDAVRRVGIDTLVDHAERVWKAARDKPYSARFFLRGWIGLQAAAPGVAAPPSKSKSYLAQMAAHSERLRHQSTGAA</sequence>
<organism evidence="2 3">
    <name type="scientific">Streptomyces zaomyceticus</name>
    <dbReference type="NCBI Taxonomy" id="68286"/>
    <lineage>
        <taxon>Bacteria</taxon>
        <taxon>Bacillati</taxon>
        <taxon>Actinomycetota</taxon>
        <taxon>Actinomycetes</taxon>
        <taxon>Kitasatosporales</taxon>
        <taxon>Streptomycetaceae</taxon>
        <taxon>Streptomyces</taxon>
    </lineage>
</organism>
<feature type="compositionally biased region" description="Low complexity" evidence="1">
    <location>
        <begin position="184"/>
        <end position="201"/>
    </location>
</feature>
<dbReference type="Proteomes" id="UP001622594">
    <property type="component" value="Chromosome"/>
</dbReference>
<keyword evidence="3" id="KW-1185">Reference proteome</keyword>
<dbReference type="EMBL" id="CP108188">
    <property type="protein sequence ID" value="WTR73796.1"/>
    <property type="molecule type" value="Genomic_DNA"/>
</dbReference>
<evidence type="ECO:0000313" key="3">
    <source>
        <dbReference type="Proteomes" id="UP001622594"/>
    </source>
</evidence>
<dbReference type="RefSeq" id="WP_406336595.1">
    <property type="nucleotide sequence ID" value="NZ_CP108188.1"/>
</dbReference>
<feature type="region of interest" description="Disordered" evidence="1">
    <location>
        <begin position="101"/>
        <end position="210"/>
    </location>
</feature>